<dbReference type="Proteomes" id="UP000555564">
    <property type="component" value="Unassembled WGS sequence"/>
</dbReference>
<dbReference type="AlphaFoldDB" id="A0A7X0IE71"/>
<feature type="transmembrane region" description="Helical" evidence="1">
    <location>
        <begin position="274"/>
        <end position="291"/>
    </location>
</feature>
<accession>A0A7X0IE71</accession>
<feature type="transmembrane region" description="Helical" evidence="1">
    <location>
        <begin position="363"/>
        <end position="383"/>
    </location>
</feature>
<feature type="transmembrane region" description="Helical" evidence="1">
    <location>
        <begin position="326"/>
        <end position="343"/>
    </location>
</feature>
<feature type="transmembrane region" description="Helical" evidence="1">
    <location>
        <begin position="486"/>
        <end position="507"/>
    </location>
</feature>
<proteinExistence type="predicted"/>
<reference evidence="2 3" key="1">
    <citation type="submission" date="2020-08" db="EMBL/GenBank/DDBJ databases">
        <title>Sequencing the genomes of 1000 actinobacteria strains.</title>
        <authorList>
            <person name="Klenk H.-P."/>
        </authorList>
    </citation>
    <scope>NUCLEOTIDE SEQUENCE [LARGE SCALE GENOMIC DNA]</scope>
    <source>
        <strain evidence="2 3">DSM 44936</strain>
    </source>
</reference>
<keyword evidence="1" id="KW-0472">Membrane</keyword>
<name>A0A7X0IE71_9ACTN</name>
<feature type="transmembrane region" description="Helical" evidence="1">
    <location>
        <begin position="250"/>
        <end position="267"/>
    </location>
</feature>
<evidence type="ECO:0000313" key="2">
    <source>
        <dbReference type="EMBL" id="MBB6472032.1"/>
    </source>
</evidence>
<dbReference type="RefSeq" id="WP_343072530.1">
    <property type="nucleotide sequence ID" value="NZ_JACHIU010000001.1"/>
</dbReference>
<keyword evidence="3" id="KW-1185">Reference proteome</keyword>
<comment type="caution">
    <text evidence="2">The sequence shown here is derived from an EMBL/GenBank/DDBJ whole genome shotgun (WGS) entry which is preliminary data.</text>
</comment>
<feature type="transmembrane region" description="Helical" evidence="1">
    <location>
        <begin position="162"/>
        <end position="182"/>
    </location>
</feature>
<feature type="transmembrane region" description="Helical" evidence="1">
    <location>
        <begin position="96"/>
        <end position="119"/>
    </location>
</feature>
<sequence length="706" mass="72835">MAVVRALLGRAGDTGPAGRAGIGGEVGRSEQETAGRVLAVASVVPALAVAGWLIGGVPLVAAGAYRPVAALLLAGGLALALGAMGGRVAWRGPALAVTALQAIAVGGVASVSAVFNGLLRSEQLIVRRDPGTYAQYAVWLARHGGLPIPYDLAAFGGRPDPFLVFGSVGFYDHGGAVVPQFMPGAPVLDAVGYWAGGTQGMLWVPAVLGGLAVLVVGGVAARLVGGWWAVLAALAFAVALPVLYTSRTTFSEMPSLILLFGGLALTLDARRRPWAAALAGVVFGLAVVVRIDALRDLLPVLGAAGLVAALRGSAGRRAAYAAMGPPLAAGVLAGAGLGLWAGYTLARPYLGYLSGSVRPLLGIAAITLALAVLCGAFGPAALARLTRPPRWPGTAAAAGVALVVAAFAAWPLVATVRRVPTNPDDRMNALFIAGIQKANGLPVDPSRLYTEQTLWWVIWYLGVPAVVLATLGAAVLVRRVLRGRDLAWALPLAIIAWSTVTTLWRPAITPDHPWASRRLVPVVIPGLILLAVWGARWLRDRAARSGRTPVRPRVVAVAASLLLVVPAAVTSIGTAFTPAERGELAAIDGLCRQIPADASVLIVERATADRFTQVVRGMCGVPTAKVAAVTGDLAPPAVVRRLAAQVRAADRVPVVLAAESRQLIPYGPATLALRLRTRQDERSLVEAPDGTWSLAVDVWSVVPPPD</sequence>
<feature type="transmembrane region" description="Helical" evidence="1">
    <location>
        <begin position="202"/>
        <end position="220"/>
    </location>
</feature>
<gene>
    <name evidence="2" type="ORF">BJ992_001463</name>
</gene>
<feature type="transmembrane region" description="Helical" evidence="1">
    <location>
        <begin position="550"/>
        <end position="569"/>
    </location>
</feature>
<organism evidence="2 3">
    <name type="scientific">Sphaerisporangium rubeum</name>
    <dbReference type="NCBI Taxonomy" id="321317"/>
    <lineage>
        <taxon>Bacteria</taxon>
        <taxon>Bacillati</taxon>
        <taxon>Actinomycetota</taxon>
        <taxon>Actinomycetes</taxon>
        <taxon>Streptosporangiales</taxon>
        <taxon>Streptosporangiaceae</taxon>
        <taxon>Sphaerisporangium</taxon>
    </lineage>
</organism>
<protein>
    <recommendedName>
        <fullName evidence="4">Glycosyltransferase RgtA/B/C/D-like domain-containing protein</fullName>
    </recommendedName>
</protein>
<feature type="transmembrane region" description="Helical" evidence="1">
    <location>
        <begin position="68"/>
        <end position="90"/>
    </location>
</feature>
<feature type="transmembrane region" description="Helical" evidence="1">
    <location>
        <begin position="297"/>
        <end position="314"/>
    </location>
</feature>
<evidence type="ECO:0008006" key="4">
    <source>
        <dbReference type="Google" id="ProtNLM"/>
    </source>
</evidence>
<feature type="transmembrane region" description="Helical" evidence="1">
    <location>
        <begin position="519"/>
        <end position="538"/>
    </location>
</feature>
<keyword evidence="1" id="KW-0812">Transmembrane</keyword>
<evidence type="ECO:0000313" key="3">
    <source>
        <dbReference type="Proteomes" id="UP000555564"/>
    </source>
</evidence>
<feature type="transmembrane region" description="Helical" evidence="1">
    <location>
        <begin position="227"/>
        <end position="244"/>
    </location>
</feature>
<dbReference type="EMBL" id="JACHIU010000001">
    <property type="protein sequence ID" value="MBB6472032.1"/>
    <property type="molecule type" value="Genomic_DNA"/>
</dbReference>
<feature type="transmembrane region" description="Helical" evidence="1">
    <location>
        <begin position="37"/>
        <end position="61"/>
    </location>
</feature>
<evidence type="ECO:0000256" key="1">
    <source>
        <dbReference type="SAM" id="Phobius"/>
    </source>
</evidence>
<feature type="transmembrane region" description="Helical" evidence="1">
    <location>
        <begin position="454"/>
        <end position="477"/>
    </location>
</feature>
<feature type="transmembrane region" description="Helical" evidence="1">
    <location>
        <begin position="395"/>
        <end position="413"/>
    </location>
</feature>
<keyword evidence="1" id="KW-1133">Transmembrane helix</keyword>